<dbReference type="OrthoDB" id="341394at2759"/>
<comment type="caution">
    <text evidence="1">The sequence shown here is derived from an EMBL/GenBank/DDBJ whole genome shotgun (WGS) entry which is preliminary data.</text>
</comment>
<accession>A0A1J4MTE0</accession>
<proteinExistence type="predicted"/>
<dbReference type="Proteomes" id="UP000186804">
    <property type="component" value="Unassembled WGS sequence"/>
</dbReference>
<sequence length="195" mass="22668">MYTFYTFQIIDSEILNVSRISKLSKLSQSIISTGKNLPQIAISTLYSSQFDSEKLRQDVLNTIIHHIELMNPIRFESICPIPTYNLNISWQISIHLNLIFISVFNHLTSPFRVRQFLSIIVNWCEDRFDIIGHLYSDEIQVILHVFAPAGYIQLMNIHMANWIENMVSDGLDKKKVSNNQNIIKSMIINPYFGIF</sequence>
<evidence type="ECO:0000313" key="2">
    <source>
        <dbReference type="Proteomes" id="UP000186804"/>
    </source>
</evidence>
<reference evidence="1 2" key="1">
    <citation type="submission" date="2016-10" db="EMBL/GenBank/DDBJ databases">
        <title>Reductive evolution of mitochondrial metabolism and differential evolution of invasion-related proteins in Cryptosporidium.</title>
        <authorList>
            <person name="Liu S."/>
            <person name="Roellig D.M."/>
            <person name="Guo Y."/>
            <person name="Li N."/>
            <person name="Frace M.A."/>
            <person name="Tang K."/>
            <person name="Zhang L."/>
            <person name="Feng Y."/>
            <person name="Xiao L."/>
        </authorList>
    </citation>
    <scope>NUCLEOTIDE SEQUENCE [LARGE SCALE GENOMIC DNA]</scope>
    <source>
        <strain evidence="1">30847</strain>
    </source>
</reference>
<keyword evidence="2" id="KW-1185">Reference proteome</keyword>
<gene>
    <name evidence="1" type="ORF">cand_009840</name>
</gene>
<organism evidence="1 2">
    <name type="scientific">Cryptosporidium andersoni</name>
    <dbReference type="NCBI Taxonomy" id="117008"/>
    <lineage>
        <taxon>Eukaryota</taxon>
        <taxon>Sar</taxon>
        <taxon>Alveolata</taxon>
        <taxon>Apicomplexa</taxon>
        <taxon>Conoidasida</taxon>
        <taxon>Coccidia</taxon>
        <taxon>Eucoccidiorida</taxon>
        <taxon>Eimeriorina</taxon>
        <taxon>Cryptosporidiidae</taxon>
        <taxon>Cryptosporidium</taxon>
    </lineage>
</organism>
<evidence type="ECO:0000313" key="1">
    <source>
        <dbReference type="EMBL" id="OII77335.1"/>
    </source>
</evidence>
<dbReference type="GeneID" id="92365169"/>
<dbReference type="EMBL" id="LRBS01000040">
    <property type="protein sequence ID" value="OII77335.1"/>
    <property type="molecule type" value="Genomic_DNA"/>
</dbReference>
<dbReference type="AlphaFoldDB" id="A0A1J4MTE0"/>
<dbReference type="RefSeq" id="XP_067069181.1">
    <property type="nucleotide sequence ID" value="XM_067211223.1"/>
</dbReference>
<name>A0A1J4MTE0_9CRYT</name>
<protein>
    <submittedName>
        <fullName evidence="1">Uncharacterized protein</fullName>
    </submittedName>
</protein>
<dbReference type="VEuPathDB" id="CryptoDB:cand_009840"/>